<keyword evidence="1" id="KW-0472">Membrane</keyword>
<accession>A0A1I6KTD1</accession>
<dbReference type="Pfam" id="PF23928">
    <property type="entry name" value="DUF7266"/>
    <property type="match status" value="1"/>
</dbReference>
<evidence type="ECO:0000256" key="1">
    <source>
        <dbReference type="SAM" id="Phobius"/>
    </source>
</evidence>
<dbReference type="OrthoDB" id="226715at2157"/>
<reference evidence="2 3" key="1">
    <citation type="submission" date="2016-10" db="EMBL/GenBank/DDBJ databases">
        <authorList>
            <person name="de Groot N.N."/>
        </authorList>
    </citation>
    <scope>NUCLEOTIDE SEQUENCE [LARGE SCALE GENOMIC DNA]</scope>
    <source>
        <strain evidence="2 3">CGMCC 1.10457</strain>
    </source>
</reference>
<protein>
    <submittedName>
        <fullName evidence="2">Uncharacterized protein</fullName>
    </submittedName>
</protein>
<dbReference type="InterPro" id="IPR055690">
    <property type="entry name" value="DUF7266"/>
</dbReference>
<proteinExistence type="predicted"/>
<evidence type="ECO:0000313" key="3">
    <source>
        <dbReference type="Proteomes" id="UP000199062"/>
    </source>
</evidence>
<evidence type="ECO:0000313" key="2">
    <source>
        <dbReference type="EMBL" id="SFR94451.1"/>
    </source>
</evidence>
<keyword evidence="1" id="KW-1133">Transmembrane helix</keyword>
<dbReference type="EMBL" id="FOZK01000001">
    <property type="protein sequence ID" value="SFR94451.1"/>
    <property type="molecule type" value="Genomic_DNA"/>
</dbReference>
<feature type="transmembrane region" description="Helical" evidence="1">
    <location>
        <begin position="12"/>
        <end position="32"/>
    </location>
</feature>
<keyword evidence="3" id="KW-1185">Reference proteome</keyword>
<gene>
    <name evidence="2" type="ORF">SAMN05216559_1528</name>
</gene>
<organism evidence="2 3">
    <name type="scientific">Halomicrobium zhouii</name>
    <dbReference type="NCBI Taxonomy" id="767519"/>
    <lineage>
        <taxon>Archaea</taxon>
        <taxon>Methanobacteriati</taxon>
        <taxon>Methanobacteriota</taxon>
        <taxon>Stenosarchaea group</taxon>
        <taxon>Halobacteria</taxon>
        <taxon>Halobacteriales</taxon>
        <taxon>Haloarculaceae</taxon>
        <taxon>Halomicrobium</taxon>
    </lineage>
</organism>
<dbReference type="RefSeq" id="WP_089815411.1">
    <property type="nucleotide sequence ID" value="NZ_FOZK01000001.1"/>
</dbReference>
<dbReference type="Proteomes" id="UP000199062">
    <property type="component" value="Unassembled WGS sequence"/>
</dbReference>
<name>A0A1I6KTD1_9EURY</name>
<sequence>MIRDNRAVSTAVSHAITIGITSIMLTGLMIGASQMVDDQRQYVVERGLEDVSTAVVSDLMRIDQFNTTNAPVSFTAEHPERIGGSHYSIDVHPEPSETIVFVNSSASVRHDSVPVRFTAESDVCESTVDGGKVEVAYDTDRDCIVLREN</sequence>
<dbReference type="AlphaFoldDB" id="A0A1I6KTD1"/>
<keyword evidence="1" id="KW-0812">Transmembrane</keyword>
<dbReference type="STRING" id="767519.SAMN05216559_1528"/>